<dbReference type="GO" id="GO:0003677">
    <property type="term" value="F:DNA binding"/>
    <property type="evidence" value="ECO:0007669"/>
    <property type="project" value="InterPro"/>
</dbReference>
<reference evidence="5" key="1">
    <citation type="submission" date="2018-01" db="EMBL/GenBank/DDBJ databases">
        <authorList>
            <person name="Kerou L M."/>
        </authorList>
    </citation>
    <scope>NUCLEOTIDE SEQUENCE [LARGE SCALE GENOMIC DNA]</scope>
    <source>
        <strain evidence="5">SCU2</strain>
    </source>
</reference>
<dbReference type="SUPFAM" id="SSF109709">
    <property type="entry name" value="KorB DNA-binding domain-like"/>
    <property type="match status" value="1"/>
</dbReference>
<name>A0A2K5ARA4_9ARCH</name>
<organism evidence="4 5">
    <name type="scientific">Candidatus Nitrosocaldus cavascurensis</name>
    <dbReference type="NCBI Taxonomy" id="2058097"/>
    <lineage>
        <taxon>Archaea</taxon>
        <taxon>Nitrososphaerota</taxon>
        <taxon>Nitrososphaeria</taxon>
        <taxon>Candidatus Nitrosocaldales</taxon>
        <taxon>Candidatus Nitrosocaldaceae</taxon>
        <taxon>Candidatus Nitrosocaldus</taxon>
    </lineage>
</organism>
<evidence type="ECO:0000259" key="3">
    <source>
        <dbReference type="SMART" id="SM00470"/>
    </source>
</evidence>
<evidence type="ECO:0000313" key="5">
    <source>
        <dbReference type="Proteomes" id="UP000236248"/>
    </source>
</evidence>
<comment type="similarity">
    <text evidence="1">Belongs to the ParB family.</text>
</comment>
<sequence>MYKELENRLADSVVENVEIRLIRTSRYSIRHNTELEMNKIKELASSIQQHGLLQPILVRPVEHELEVVAGHRRLHACKSLRWRTIPCIIRELNDKEAYEIQLVENIQRQTLDPLEEAEAFSKYVMEYGWGGVTELAKRIGKSEEYVSHRIQLLRLPDSIKQEINKGRLSVSHALELVNLSPSIQEKMVDAIIQDRLSVKAVRELKKLESEESYISDRRTYINEKKIRILKKTIIALKLTLYRLDSLIEETKKTLEPDEAVTITNTLMRIRLTVHNLIDEAIKAKHDL</sequence>
<dbReference type="CDD" id="cd16396">
    <property type="entry name" value="Noc_N"/>
    <property type="match status" value="1"/>
</dbReference>
<dbReference type="FunFam" id="1.10.10.2830:FF:000001">
    <property type="entry name" value="Chromosome partitioning protein ParB"/>
    <property type="match status" value="1"/>
</dbReference>
<dbReference type="InterPro" id="IPR036086">
    <property type="entry name" value="ParB/Sulfiredoxin_sf"/>
</dbReference>
<dbReference type="Proteomes" id="UP000236248">
    <property type="component" value="Chromosome NCAV"/>
</dbReference>
<feature type="domain" description="ParB-like N-terminal" evidence="3">
    <location>
        <begin position="15"/>
        <end position="106"/>
    </location>
</feature>
<accession>A0A2K5ARA4</accession>
<gene>
    <name evidence="4" type="primary">spo0C</name>
    <name evidence="4" type="ORF">NCAV_1005</name>
</gene>
<evidence type="ECO:0000256" key="2">
    <source>
        <dbReference type="ARBA" id="ARBA00022829"/>
    </source>
</evidence>
<dbReference type="Pfam" id="PF17762">
    <property type="entry name" value="HTH_ParB"/>
    <property type="match status" value="1"/>
</dbReference>
<dbReference type="GO" id="GO:0005694">
    <property type="term" value="C:chromosome"/>
    <property type="evidence" value="ECO:0007669"/>
    <property type="project" value="TreeGrafter"/>
</dbReference>
<dbReference type="InterPro" id="IPR004437">
    <property type="entry name" value="ParB/RepB/Spo0J"/>
</dbReference>
<dbReference type="InterPro" id="IPR041468">
    <property type="entry name" value="HTH_ParB/Spo0J"/>
</dbReference>
<dbReference type="PANTHER" id="PTHR33375:SF1">
    <property type="entry name" value="CHROMOSOME-PARTITIONING PROTEIN PARB-RELATED"/>
    <property type="match status" value="1"/>
</dbReference>
<dbReference type="EMBL" id="LT981265">
    <property type="protein sequence ID" value="SPC34182.1"/>
    <property type="molecule type" value="Genomic_DNA"/>
</dbReference>
<dbReference type="SUPFAM" id="SSF110849">
    <property type="entry name" value="ParB/Sulfiredoxin"/>
    <property type="match status" value="1"/>
</dbReference>
<dbReference type="GeneID" id="41595046"/>
<dbReference type="InterPro" id="IPR003115">
    <property type="entry name" value="ParB_N"/>
</dbReference>
<dbReference type="Gene3D" id="1.10.10.2830">
    <property type="match status" value="1"/>
</dbReference>
<dbReference type="PANTHER" id="PTHR33375">
    <property type="entry name" value="CHROMOSOME-PARTITIONING PROTEIN PARB-RELATED"/>
    <property type="match status" value="1"/>
</dbReference>
<dbReference type="SMART" id="SM00470">
    <property type="entry name" value="ParB"/>
    <property type="match status" value="1"/>
</dbReference>
<dbReference type="RefSeq" id="WP_103287101.1">
    <property type="nucleotide sequence ID" value="NZ_LT981265.1"/>
</dbReference>
<dbReference type="Gene3D" id="3.90.1530.30">
    <property type="match status" value="1"/>
</dbReference>
<protein>
    <submittedName>
        <fullName evidence="4">Chromosome-partitioning protein Spo0J</fullName>
    </submittedName>
</protein>
<evidence type="ECO:0000256" key="1">
    <source>
        <dbReference type="ARBA" id="ARBA00006295"/>
    </source>
</evidence>
<dbReference type="KEGG" id="ncv:NCAV_1005"/>
<dbReference type="GO" id="GO:0007059">
    <property type="term" value="P:chromosome segregation"/>
    <property type="evidence" value="ECO:0007669"/>
    <property type="project" value="UniProtKB-KW"/>
</dbReference>
<proteinExistence type="inferred from homology"/>
<evidence type="ECO:0000313" key="4">
    <source>
        <dbReference type="EMBL" id="SPC34182.1"/>
    </source>
</evidence>
<keyword evidence="2" id="KW-0159">Chromosome partition</keyword>
<dbReference type="Pfam" id="PF02195">
    <property type="entry name" value="ParB_N"/>
    <property type="match status" value="1"/>
</dbReference>
<dbReference type="NCBIfam" id="TIGR00180">
    <property type="entry name" value="parB_part"/>
    <property type="match status" value="1"/>
</dbReference>
<dbReference type="InterPro" id="IPR050336">
    <property type="entry name" value="Chromosome_partition/occlusion"/>
</dbReference>
<dbReference type="AlphaFoldDB" id="A0A2K5ARA4"/>
<keyword evidence="5" id="KW-1185">Reference proteome</keyword>